<feature type="transmembrane region" description="Helical" evidence="5">
    <location>
        <begin position="49"/>
        <end position="71"/>
    </location>
</feature>
<evidence type="ECO:0000256" key="4">
    <source>
        <dbReference type="ARBA" id="ARBA00023136"/>
    </source>
</evidence>
<evidence type="ECO:0000256" key="3">
    <source>
        <dbReference type="ARBA" id="ARBA00022989"/>
    </source>
</evidence>
<keyword evidence="1" id="KW-1003">Cell membrane</keyword>
<dbReference type="NCBIfam" id="TIGR02840">
    <property type="entry name" value="spore_YtaF"/>
    <property type="match status" value="1"/>
</dbReference>
<feature type="transmembrane region" description="Helical" evidence="5">
    <location>
        <begin position="83"/>
        <end position="104"/>
    </location>
</feature>
<dbReference type="EMBL" id="JAROCA020000001">
    <property type="protein sequence ID" value="MDY0405007.1"/>
    <property type="molecule type" value="Genomic_DNA"/>
</dbReference>
<keyword evidence="4 5" id="KW-0472">Membrane</keyword>
<sequence>MANIELCRCLTPERIGFMLFYTGLLFLVIAVSIDGFGVGVTYGMRNIRVPFVALLIIMCCSGLVVLLSMTIGEGLSGFISPKMTKIIGASILIFLGLFSLCNILRSQLGSQTVREDEQANGLTDLRKVITTPDQADLDKSGIITPGEALLLGAALALDAFGAGIGAAIVGYSPVITPLLVALMSGMFLYSGIKLGGLLAKSAKLQRMSFIPPLLLISLGILNLF</sequence>
<dbReference type="Proteomes" id="UP001228376">
    <property type="component" value="Unassembled WGS sequence"/>
</dbReference>
<gene>
    <name evidence="6" type="primary">ytaF</name>
    <name evidence="6" type="ORF">P5G51_005965</name>
</gene>
<proteinExistence type="predicted"/>
<dbReference type="Pfam" id="PF02659">
    <property type="entry name" value="Mntp"/>
    <property type="match status" value="2"/>
</dbReference>
<dbReference type="PANTHER" id="PTHR35529">
    <property type="entry name" value="MANGANESE EFFLUX PUMP MNTP-RELATED"/>
    <property type="match status" value="1"/>
</dbReference>
<feature type="transmembrane region" description="Helical" evidence="5">
    <location>
        <begin position="148"/>
        <end position="168"/>
    </location>
</feature>
<comment type="caution">
    <text evidence="6">The sequence shown here is derived from an EMBL/GenBank/DDBJ whole genome shotgun (WGS) entry which is preliminary data.</text>
</comment>
<name>A0ABU5CF99_9BACI</name>
<feature type="transmembrane region" description="Helical" evidence="5">
    <location>
        <begin position="20"/>
        <end position="42"/>
    </location>
</feature>
<keyword evidence="7" id="KW-1185">Reference proteome</keyword>
<keyword evidence="2 5" id="KW-0812">Transmembrane</keyword>
<accession>A0ABU5CF99</accession>
<reference evidence="6 7" key="1">
    <citation type="submission" date="2023-10" db="EMBL/GenBank/DDBJ databases">
        <title>179-bfca-hs.</title>
        <authorList>
            <person name="Miliotis G."/>
            <person name="Sengupta P."/>
            <person name="Hameed A."/>
            <person name="Chuvochina M."/>
            <person name="Mcdonagh F."/>
            <person name="Simpson A.C."/>
            <person name="Singh N.K."/>
            <person name="Rekha P.D."/>
            <person name="Raman K."/>
            <person name="Hugenholtz P."/>
            <person name="Venkateswaran K."/>
        </authorList>
    </citation>
    <scope>NUCLEOTIDE SEQUENCE [LARGE SCALE GENOMIC DNA]</scope>
    <source>
        <strain evidence="6 7">179-BFC-A-HS</strain>
    </source>
</reference>
<protein>
    <submittedName>
        <fullName evidence="6">Sporulation membrane protein YtaF</fullName>
    </submittedName>
</protein>
<keyword evidence="3 5" id="KW-1133">Transmembrane helix</keyword>
<evidence type="ECO:0000256" key="5">
    <source>
        <dbReference type="SAM" id="Phobius"/>
    </source>
</evidence>
<dbReference type="InterPro" id="IPR014205">
    <property type="entry name" value="Spore_YtaF"/>
</dbReference>
<dbReference type="RefSeq" id="WP_306068024.1">
    <property type="nucleotide sequence ID" value="NZ_JAROCA020000001.1"/>
</dbReference>
<evidence type="ECO:0000256" key="1">
    <source>
        <dbReference type="ARBA" id="ARBA00022475"/>
    </source>
</evidence>
<feature type="transmembrane region" description="Helical" evidence="5">
    <location>
        <begin position="174"/>
        <end position="192"/>
    </location>
</feature>
<organism evidence="6 7">
    <name type="scientific">Tigheibacillus jepli</name>
    <dbReference type="NCBI Taxonomy" id="3035914"/>
    <lineage>
        <taxon>Bacteria</taxon>
        <taxon>Bacillati</taxon>
        <taxon>Bacillota</taxon>
        <taxon>Bacilli</taxon>
        <taxon>Bacillales</taxon>
        <taxon>Bacillaceae</taxon>
        <taxon>Tigheibacillus</taxon>
    </lineage>
</organism>
<dbReference type="InterPro" id="IPR003810">
    <property type="entry name" value="Mntp/YtaF"/>
</dbReference>
<evidence type="ECO:0000313" key="6">
    <source>
        <dbReference type="EMBL" id="MDY0405007.1"/>
    </source>
</evidence>
<evidence type="ECO:0000313" key="7">
    <source>
        <dbReference type="Proteomes" id="UP001228376"/>
    </source>
</evidence>
<dbReference type="PANTHER" id="PTHR35529:SF2">
    <property type="entry name" value="SPORULATION PROTEIN YTAF-RELATED"/>
    <property type="match status" value="1"/>
</dbReference>
<evidence type="ECO:0000256" key="2">
    <source>
        <dbReference type="ARBA" id="ARBA00022692"/>
    </source>
</evidence>